<dbReference type="InParanoid" id="K1WFG0"/>
<evidence type="ECO:0000313" key="3">
    <source>
        <dbReference type="Proteomes" id="UP000006753"/>
    </source>
</evidence>
<dbReference type="HOGENOM" id="CLU_1855693_0_0_1"/>
<proteinExistence type="predicted"/>
<evidence type="ECO:0000313" key="2">
    <source>
        <dbReference type="EMBL" id="EKD16150.1"/>
    </source>
</evidence>
<feature type="region of interest" description="Disordered" evidence="1">
    <location>
        <begin position="115"/>
        <end position="138"/>
    </location>
</feature>
<feature type="compositionally biased region" description="Basic and acidic residues" evidence="1">
    <location>
        <begin position="118"/>
        <end position="138"/>
    </location>
</feature>
<keyword evidence="3" id="KW-1185">Reference proteome</keyword>
<name>K1WFG0_MARBU</name>
<sequence>MPSTPSQNTVSQLDRHRNVRIHEQRPGAIAITTLPQPVPRVETRPQGNRTLGTGQQLLGFVPETTIHAIPTAAGHVFLERLNSAGGRDVDVTHPAVHRVRSGSGQTEGWTIVLPTDGESERWRRDARSRERSRERERE</sequence>
<reference evidence="2 3" key="1">
    <citation type="journal article" date="2012" name="BMC Genomics">
        <title>Sequencing the genome of Marssonina brunnea reveals fungus-poplar co-evolution.</title>
        <authorList>
            <person name="Zhu S."/>
            <person name="Cao Y.-Z."/>
            <person name="Jiang C."/>
            <person name="Tan B.-Y."/>
            <person name="Wang Z."/>
            <person name="Feng S."/>
            <person name="Zhang L."/>
            <person name="Su X.-H."/>
            <person name="Brejova B."/>
            <person name="Vinar T."/>
            <person name="Xu M."/>
            <person name="Wang M.-X."/>
            <person name="Zhang S.-G."/>
            <person name="Huang M.-R."/>
            <person name="Wu R."/>
            <person name="Zhou Y."/>
        </authorList>
    </citation>
    <scope>NUCLEOTIDE SEQUENCE [LARGE SCALE GENOMIC DNA]</scope>
    <source>
        <strain evidence="2 3">MB_m1</strain>
    </source>
</reference>
<organism evidence="2 3">
    <name type="scientific">Marssonina brunnea f. sp. multigermtubi (strain MB_m1)</name>
    <name type="common">Marssonina leaf spot fungus</name>
    <dbReference type="NCBI Taxonomy" id="1072389"/>
    <lineage>
        <taxon>Eukaryota</taxon>
        <taxon>Fungi</taxon>
        <taxon>Dikarya</taxon>
        <taxon>Ascomycota</taxon>
        <taxon>Pezizomycotina</taxon>
        <taxon>Leotiomycetes</taxon>
        <taxon>Helotiales</taxon>
        <taxon>Drepanopezizaceae</taxon>
        <taxon>Drepanopeziza</taxon>
    </lineage>
</organism>
<gene>
    <name evidence="2" type="ORF">MBM_05444</name>
</gene>
<accession>K1WFG0</accession>
<evidence type="ECO:0000256" key="1">
    <source>
        <dbReference type="SAM" id="MobiDB-lite"/>
    </source>
</evidence>
<dbReference type="EMBL" id="JH921439">
    <property type="protein sequence ID" value="EKD16150.1"/>
    <property type="molecule type" value="Genomic_DNA"/>
</dbReference>
<dbReference type="KEGG" id="mbe:MBM_05444"/>
<dbReference type="AlphaFoldDB" id="K1WFG0"/>
<dbReference type="Proteomes" id="UP000006753">
    <property type="component" value="Unassembled WGS sequence"/>
</dbReference>
<protein>
    <submittedName>
        <fullName evidence="2">Uncharacterized protein</fullName>
    </submittedName>
</protein>